<reference evidence="3" key="2">
    <citation type="submission" date="2019-10" db="EMBL/GenBank/DDBJ databases">
        <authorList>
            <consortium name="NCBI Genome Project"/>
        </authorList>
    </citation>
    <scope>NUCLEOTIDE SEQUENCE</scope>
    <source>
        <strain evidence="3">NI907</strain>
    </source>
</reference>
<reference evidence="3" key="3">
    <citation type="submission" date="2025-08" db="UniProtKB">
        <authorList>
            <consortium name="RefSeq"/>
        </authorList>
    </citation>
    <scope>IDENTIFICATION</scope>
    <source>
        <strain evidence="3">NI907</strain>
    </source>
</reference>
<feature type="region of interest" description="Disordered" evidence="1">
    <location>
        <begin position="101"/>
        <end position="127"/>
    </location>
</feature>
<proteinExistence type="predicted"/>
<organism evidence="2 3">
    <name type="scientific">Pyricularia grisea</name>
    <name type="common">Crabgrass-specific blast fungus</name>
    <name type="synonym">Magnaporthe grisea</name>
    <dbReference type="NCBI Taxonomy" id="148305"/>
    <lineage>
        <taxon>Eukaryota</taxon>
        <taxon>Fungi</taxon>
        <taxon>Dikarya</taxon>
        <taxon>Ascomycota</taxon>
        <taxon>Pezizomycotina</taxon>
        <taxon>Sordariomycetes</taxon>
        <taxon>Sordariomycetidae</taxon>
        <taxon>Magnaporthales</taxon>
        <taxon>Pyriculariaceae</taxon>
        <taxon>Pyricularia</taxon>
    </lineage>
</organism>
<protein>
    <submittedName>
        <fullName evidence="3">Uncharacterized protein</fullName>
    </submittedName>
</protein>
<accession>A0A6P8ATG5</accession>
<sequence>MTEEAITSTITRTVTLTRMSNGTSISYETNFMDYIIAATVTLPCPSSTAVNSATNLCRKCTKTKLWTTMLNATLTATPCAKLHQGGTAADARNRNREHHYFRDAVDGNPHQDRSQNTRGDAHNQDRF</sequence>
<dbReference type="GeneID" id="41964955"/>
<keyword evidence="2" id="KW-1185">Reference proteome</keyword>
<reference evidence="3" key="1">
    <citation type="journal article" date="2019" name="Mol. Biol. Evol.">
        <title>Blast fungal genomes show frequent chromosomal changes, gene gains and losses, and effector gene turnover.</title>
        <authorList>
            <person name="Gomez Luciano L.B."/>
            <person name="Jason Tsai I."/>
            <person name="Chuma I."/>
            <person name="Tosa Y."/>
            <person name="Chen Y.H."/>
            <person name="Li J.Y."/>
            <person name="Li M.Y."/>
            <person name="Jade Lu M.Y."/>
            <person name="Nakayashiki H."/>
            <person name="Li W.H."/>
        </authorList>
    </citation>
    <scope>NUCLEOTIDE SEQUENCE</scope>
    <source>
        <strain evidence="3">NI907</strain>
    </source>
</reference>
<dbReference type="AlphaFoldDB" id="A0A6P8ATG5"/>
<evidence type="ECO:0000256" key="1">
    <source>
        <dbReference type="SAM" id="MobiDB-lite"/>
    </source>
</evidence>
<gene>
    <name evidence="3" type="ORF">PgNI_10071</name>
</gene>
<dbReference type="Proteomes" id="UP000515153">
    <property type="component" value="Unplaced"/>
</dbReference>
<dbReference type="KEGG" id="pgri:PgNI_10071"/>
<name>A0A6P8ATG5_PYRGI</name>
<dbReference type="RefSeq" id="XP_030978159.1">
    <property type="nucleotide sequence ID" value="XM_031130047.1"/>
</dbReference>
<evidence type="ECO:0000313" key="2">
    <source>
        <dbReference type="Proteomes" id="UP000515153"/>
    </source>
</evidence>
<evidence type="ECO:0000313" key="3">
    <source>
        <dbReference type="RefSeq" id="XP_030978159.1"/>
    </source>
</evidence>